<comment type="caution">
    <text evidence="1">The sequence shown here is derived from an EMBL/GenBank/DDBJ whole genome shotgun (WGS) entry which is preliminary data.</text>
</comment>
<gene>
    <name evidence="1" type="ORF">AFUS01_LOCUS26801</name>
</gene>
<reference evidence="1" key="1">
    <citation type="submission" date="2021-06" db="EMBL/GenBank/DDBJ databases">
        <authorList>
            <person name="Hodson N. C."/>
            <person name="Mongue J. A."/>
            <person name="Jaron S. K."/>
        </authorList>
    </citation>
    <scope>NUCLEOTIDE SEQUENCE</scope>
</reference>
<sequence>MSRNNNNSLLLQIETVEELRRRIIDKNYLDPRKLESNTFLLRYLKFFHMDISKAEKMLKNYWKYCNSKKLECFAIEIPNRYKPIFQIYAGARDYQNRPVIQVPNIKDWQWKLSNGFDKTDELFVSMLFKRLHWYLEKELLAIDAEYAIIILDFQDMPYTFSLAKQVFNLCVEFIKELMPVSPNIFAQSIVVNGTVLLT</sequence>
<organism evidence="1 2">
    <name type="scientific">Allacma fusca</name>
    <dbReference type="NCBI Taxonomy" id="39272"/>
    <lineage>
        <taxon>Eukaryota</taxon>
        <taxon>Metazoa</taxon>
        <taxon>Ecdysozoa</taxon>
        <taxon>Arthropoda</taxon>
        <taxon>Hexapoda</taxon>
        <taxon>Collembola</taxon>
        <taxon>Symphypleona</taxon>
        <taxon>Sminthuridae</taxon>
        <taxon>Allacma</taxon>
    </lineage>
</organism>
<protein>
    <recommendedName>
        <fullName evidence="3">CRAL-TRIO domain-containing protein</fullName>
    </recommendedName>
</protein>
<proteinExistence type="predicted"/>
<dbReference type="AlphaFoldDB" id="A0A8J2KKH5"/>
<dbReference type="Proteomes" id="UP000708208">
    <property type="component" value="Unassembled WGS sequence"/>
</dbReference>
<evidence type="ECO:0000313" key="2">
    <source>
        <dbReference type="Proteomes" id="UP000708208"/>
    </source>
</evidence>
<dbReference type="EMBL" id="CAJVCH010362925">
    <property type="protein sequence ID" value="CAG7816170.1"/>
    <property type="molecule type" value="Genomic_DNA"/>
</dbReference>
<accession>A0A8J2KKH5</accession>
<evidence type="ECO:0008006" key="3">
    <source>
        <dbReference type="Google" id="ProtNLM"/>
    </source>
</evidence>
<evidence type="ECO:0000313" key="1">
    <source>
        <dbReference type="EMBL" id="CAG7816170.1"/>
    </source>
</evidence>
<keyword evidence="2" id="KW-1185">Reference proteome</keyword>
<name>A0A8J2KKH5_9HEXA</name>